<gene>
    <name evidence="1" type="ORF">HOP12_11570</name>
</gene>
<sequence length="218" mass="24618">MKVLPAIRAHAPRSLVWALVVAGSWLTLVGAVASNAPDSTPKRRVYSVRDSPGWYPNVDPESMSVVLGRRPGASLVRLRFVGGAPSLDALGRAVCRALHRSNRDSLRALCVSEQEFREILWREFPESRPATGLQWDDAWRVLNVRLAAGTSEAVRDFGGHFYEFVRFEVDSTMTYRNFKLHSRLTLVARDDEGRTQRMTWLRAIAERKGSFKIYSTVD</sequence>
<dbReference type="Proteomes" id="UP000580839">
    <property type="component" value="Unassembled WGS sequence"/>
</dbReference>
<proteinExistence type="predicted"/>
<name>A0A849SQ82_UNCEI</name>
<evidence type="ECO:0000313" key="2">
    <source>
        <dbReference type="Proteomes" id="UP000580839"/>
    </source>
</evidence>
<accession>A0A849SQ82</accession>
<evidence type="ECO:0000313" key="1">
    <source>
        <dbReference type="EMBL" id="NOT34794.1"/>
    </source>
</evidence>
<dbReference type="EMBL" id="JABFRW010000146">
    <property type="protein sequence ID" value="NOT34794.1"/>
    <property type="molecule type" value="Genomic_DNA"/>
</dbReference>
<organism evidence="1 2">
    <name type="scientific">Eiseniibacteriota bacterium</name>
    <dbReference type="NCBI Taxonomy" id="2212470"/>
    <lineage>
        <taxon>Bacteria</taxon>
        <taxon>Candidatus Eiseniibacteriota</taxon>
    </lineage>
</organism>
<protein>
    <submittedName>
        <fullName evidence="1">Uncharacterized protein</fullName>
    </submittedName>
</protein>
<reference evidence="1 2" key="1">
    <citation type="submission" date="2020-04" db="EMBL/GenBank/DDBJ databases">
        <title>Metagenomic profiling of ammonia- and methane-oxidizing microorganisms in a Dutch drinking water treatment plant.</title>
        <authorList>
            <person name="Poghosyan L."/>
            <person name="Leucker S."/>
        </authorList>
    </citation>
    <scope>NUCLEOTIDE SEQUENCE [LARGE SCALE GENOMIC DNA]</scope>
    <source>
        <strain evidence="1">S-RSF-IL-03</strain>
    </source>
</reference>
<dbReference type="AlphaFoldDB" id="A0A849SQ82"/>
<comment type="caution">
    <text evidence="1">The sequence shown here is derived from an EMBL/GenBank/DDBJ whole genome shotgun (WGS) entry which is preliminary data.</text>
</comment>